<proteinExistence type="predicted"/>
<reference evidence="3 4" key="1">
    <citation type="submission" date="2019-03" db="EMBL/GenBank/DDBJ databases">
        <title>Genomic Encyclopedia of Type Strains, Phase IV (KMG-IV): sequencing the most valuable type-strain genomes for metagenomic binning, comparative biology and taxonomic classification.</title>
        <authorList>
            <person name="Goeker M."/>
        </authorList>
    </citation>
    <scope>NUCLEOTIDE SEQUENCE [LARGE SCALE GENOMIC DNA]</scope>
    <source>
        <strain evidence="3 4">DSM 100059</strain>
    </source>
</reference>
<sequence>MRPLFTCIAFLVAHLALGQTPVSGVVRDSASGQSMEGAVVTFVDLGGKDSTRTLTDSRGRFFIHREAKGDFVLMFSYVGYQTRAYQYPASMQTDVGAIDLAPFIVRMKDILIESPPIVLKTDTIEYRASAYTVKEDATVEDLFKKMPGIQVGADGSVTAGGQTVTKIKVNGKDFFGSDPKMATKNLPADIVEKVQVIDEKSDQAKFSGFDDGQRTKIINITLKKGVNGGYFARATAGGGTDGRYQASLTANRFNNDQQLSLIGNSNNINSNLFSFNTPGLSLGMGGFMSNYMNTMSNTGGANSLTNMANNGDMGFMSAGGNSNQTGVTTAHSGGVNYVDQWGKKLSVYGSYLYGYGSTVMDQQTAQQYFFPDSTYYRNQHQHTRTIQQNHRFYLNIEYTIDSVNSMKISPVLTYATMNQDNNMDFTSLDAQKVVSGGGIQAYQGSNSSPNLSGTILFRHRFERPGRTFSVNANLGTSTTSEQDDNLTTGQGVVDSLHQHYNLHTRTSNNGVRFSYTEPLSKDKSMEAYYLYNNATSYNDKRTYLVTDTGSFFSPQLSNAYTSHFITHQAGLNFRENKKKYNYTIGFGLQPTSLTGGSDLKDTLPATAQSRVNFLPQATFTYNFARTKIFTFRYNTAISQPSITQLQPLADYSNPLFITYGNPDLKPQYTHTFSANYNQFNLGTGKMLFTFLNASIIRHRIVNNTIILADTGQANRPQNLNGYYNVNALYVFSEPFKHRTWVLTFIGNATYTNDVSLVQNPDHASFVSSLPSTGHNWVVFQSATVEYYRKQWLELTAGVNYTGNWTHYALDTMGTGTFSTWAFTQTGRVDFLKTFSLNYEFRYSLNEGLQAGIGKNIALMNVWLEQRVLKRKGVIRLGVNDLFNSNASISRTSTGTYTQDVQSSVLNRYVMLSFAYKFQKFKGIQKTVKPRDGVMVMPQ</sequence>
<dbReference type="AlphaFoldDB" id="A0A4R8DME0"/>
<dbReference type="EMBL" id="SODV01000001">
    <property type="protein sequence ID" value="TDW99149.1"/>
    <property type="molecule type" value="Genomic_DNA"/>
</dbReference>
<evidence type="ECO:0000313" key="4">
    <source>
        <dbReference type="Proteomes" id="UP000294498"/>
    </source>
</evidence>
<name>A0A4R8DME0_9BACT</name>
<dbReference type="InterPro" id="IPR041700">
    <property type="entry name" value="OMP_b-brl_3"/>
</dbReference>
<comment type="caution">
    <text evidence="3">The sequence shown here is derived from an EMBL/GenBank/DDBJ whole genome shotgun (WGS) entry which is preliminary data.</text>
</comment>
<accession>A0A4R8DME0</accession>
<organism evidence="3 4">
    <name type="scientific">Dinghuibacter silviterrae</name>
    <dbReference type="NCBI Taxonomy" id="1539049"/>
    <lineage>
        <taxon>Bacteria</taxon>
        <taxon>Pseudomonadati</taxon>
        <taxon>Bacteroidota</taxon>
        <taxon>Chitinophagia</taxon>
        <taxon>Chitinophagales</taxon>
        <taxon>Chitinophagaceae</taxon>
        <taxon>Dinghuibacter</taxon>
    </lineage>
</organism>
<dbReference type="Pfam" id="PF13620">
    <property type="entry name" value="CarboxypepD_reg"/>
    <property type="match status" value="1"/>
</dbReference>
<dbReference type="Gene3D" id="2.60.40.1120">
    <property type="entry name" value="Carboxypeptidase-like, regulatory domain"/>
    <property type="match status" value="1"/>
</dbReference>
<feature type="chain" id="PRO_5020684327" evidence="1">
    <location>
        <begin position="19"/>
        <end position="938"/>
    </location>
</feature>
<keyword evidence="1" id="KW-0732">Signal</keyword>
<evidence type="ECO:0000313" key="3">
    <source>
        <dbReference type="EMBL" id="TDW99149.1"/>
    </source>
</evidence>
<evidence type="ECO:0000259" key="2">
    <source>
        <dbReference type="Pfam" id="PF14905"/>
    </source>
</evidence>
<dbReference type="Pfam" id="PF14905">
    <property type="entry name" value="OMP_b-brl_3"/>
    <property type="match status" value="1"/>
</dbReference>
<keyword evidence="4" id="KW-1185">Reference proteome</keyword>
<dbReference type="SUPFAM" id="SSF56935">
    <property type="entry name" value="Porins"/>
    <property type="match status" value="1"/>
</dbReference>
<keyword evidence="3" id="KW-0675">Receptor</keyword>
<feature type="signal peptide" evidence="1">
    <location>
        <begin position="1"/>
        <end position="18"/>
    </location>
</feature>
<evidence type="ECO:0000256" key="1">
    <source>
        <dbReference type="SAM" id="SignalP"/>
    </source>
</evidence>
<gene>
    <name evidence="3" type="ORF">EDB95_0157</name>
</gene>
<dbReference type="SUPFAM" id="SSF49464">
    <property type="entry name" value="Carboxypeptidase regulatory domain-like"/>
    <property type="match status" value="1"/>
</dbReference>
<protein>
    <submittedName>
        <fullName evidence="3">Outer membrane receptor protein involved in Fe transport</fullName>
    </submittedName>
</protein>
<feature type="domain" description="Outer membrane protein beta-barrel" evidence="2">
    <location>
        <begin position="459"/>
        <end position="915"/>
    </location>
</feature>
<dbReference type="InterPro" id="IPR008969">
    <property type="entry name" value="CarboxyPept-like_regulatory"/>
</dbReference>
<dbReference type="Proteomes" id="UP000294498">
    <property type="component" value="Unassembled WGS sequence"/>
</dbReference>